<keyword evidence="3" id="KW-1185">Reference proteome</keyword>
<dbReference type="GO" id="GO:0046085">
    <property type="term" value="P:adenosine metabolic process"/>
    <property type="evidence" value="ECO:0000318"/>
    <property type="project" value="GO_Central"/>
</dbReference>
<dbReference type="GO" id="GO:0008253">
    <property type="term" value="F:5'-nucleotidase activity"/>
    <property type="evidence" value="ECO:0000318"/>
    <property type="project" value="GO_Central"/>
</dbReference>
<feature type="compositionally biased region" description="Basic and acidic residues" evidence="1">
    <location>
        <begin position="1"/>
        <end position="11"/>
    </location>
</feature>
<feature type="compositionally biased region" description="Low complexity" evidence="1">
    <location>
        <begin position="13"/>
        <end position="22"/>
    </location>
</feature>
<dbReference type="GO" id="GO:0046059">
    <property type="term" value="P:dAMP catabolic process"/>
    <property type="evidence" value="ECO:0007669"/>
    <property type="project" value="Ensembl"/>
</dbReference>
<gene>
    <name evidence="2" type="primary">NT5C1A</name>
</gene>
<organism evidence="2 3">
    <name type="scientific">Equus caballus</name>
    <name type="common">Horse</name>
    <dbReference type="NCBI Taxonomy" id="9796"/>
    <lineage>
        <taxon>Eukaryota</taxon>
        <taxon>Metazoa</taxon>
        <taxon>Chordata</taxon>
        <taxon>Craniata</taxon>
        <taxon>Vertebrata</taxon>
        <taxon>Euteleostomi</taxon>
        <taxon>Mammalia</taxon>
        <taxon>Eutheria</taxon>
        <taxon>Laurasiatheria</taxon>
        <taxon>Perissodactyla</taxon>
        <taxon>Equidae</taxon>
        <taxon>Equus</taxon>
    </lineage>
</organism>
<dbReference type="Ensembl" id="ENSECAT00000122529.1">
    <property type="protein sequence ID" value="ENSECAP00000070409.1"/>
    <property type="gene ID" value="ENSECAG00000019710.3"/>
</dbReference>
<dbReference type="Proteomes" id="UP000002281">
    <property type="component" value="Chromosome 2"/>
</dbReference>
<feature type="region of interest" description="Disordered" evidence="1">
    <location>
        <begin position="1"/>
        <end position="23"/>
    </location>
</feature>
<dbReference type="PANTHER" id="PTHR31367">
    <property type="entry name" value="CYTOSOLIC 5'-NUCLEOTIDASE 1 FAMILY MEMBER"/>
    <property type="match status" value="1"/>
</dbReference>
<dbReference type="GO" id="GO:0046055">
    <property type="term" value="P:dGMP catabolic process"/>
    <property type="evidence" value="ECO:0007669"/>
    <property type="project" value="Ensembl"/>
</dbReference>
<dbReference type="AlphaFoldDB" id="A0A9L0S8Q7"/>
<accession>A0A9L0S8Q7</accession>
<dbReference type="GO" id="GO:0006196">
    <property type="term" value="P:AMP catabolic process"/>
    <property type="evidence" value="ECO:0007669"/>
    <property type="project" value="Ensembl"/>
</dbReference>
<evidence type="ECO:0000313" key="2">
    <source>
        <dbReference type="Ensembl" id="ENSECAP00000070409.1"/>
    </source>
</evidence>
<dbReference type="GO" id="GO:0000166">
    <property type="term" value="F:nucleotide binding"/>
    <property type="evidence" value="ECO:0007669"/>
    <property type="project" value="InterPro"/>
</dbReference>
<dbReference type="GeneTree" id="ENSGT00390000017767"/>
<dbReference type="InterPro" id="IPR010394">
    <property type="entry name" value="5-nucleotidase"/>
</dbReference>
<dbReference type="GO" id="GO:0000255">
    <property type="term" value="P:allantoin metabolic process"/>
    <property type="evidence" value="ECO:0007669"/>
    <property type="project" value="Ensembl"/>
</dbReference>
<reference evidence="2 3" key="1">
    <citation type="journal article" date="2009" name="Science">
        <title>Genome sequence, comparative analysis, and population genetics of the domestic horse.</title>
        <authorList>
            <consortium name="Broad Institute Genome Sequencing Platform"/>
            <consortium name="Broad Institute Whole Genome Assembly Team"/>
            <person name="Wade C.M."/>
            <person name="Giulotto E."/>
            <person name="Sigurdsson S."/>
            <person name="Zoli M."/>
            <person name="Gnerre S."/>
            <person name="Imsland F."/>
            <person name="Lear T.L."/>
            <person name="Adelson D.L."/>
            <person name="Bailey E."/>
            <person name="Bellone R.R."/>
            <person name="Bloecker H."/>
            <person name="Distl O."/>
            <person name="Edgar R.C."/>
            <person name="Garber M."/>
            <person name="Leeb T."/>
            <person name="Mauceli E."/>
            <person name="MacLeod J.N."/>
            <person name="Penedo M.C.T."/>
            <person name="Raison J.M."/>
            <person name="Sharpe T."/>
            <person name="Vogel J."/>
            <person name="Andersson L."/>
            <person name="Antczak D.F."/>
            <person name="Biagi T."/>
            <person name="Binns M.M."/>
            <person name="Chowdhary B.P."/>
            <person name="Coleman S.J."/>
            <person name="Della Valle G."/>
            <person name="Fryc S."/>
            <person name="Guerin G."/>
            <person name="Hasegawa T."/>
            <person name="Hill E.W."/>
            <person name="Jurka J."/>
            <person name="Kiialainen A."/>
            <person name="Lindgren G."/>
            <person name="Liu J."/>
            <person name="Magnani E."/>
            <person name="Mickelson J.R."/>
            <person name="Murray J."/>
            <person name="Nergadze S.G."/>
            <person name="Onofrio R."/>
            <person name="Pedroni S."/>
            <person name="Piras M.F."/>
            <person name="Raudsepp T."/>
            <person name="Rocchi M."/>
            <person name="Roeed K.H."/>
            <person name="Ryder O.A."/>
            <person name="Searle S."/>
            <person name="Skow L."/>
            <person name="Swinburne J.E."/>
            <person name="Syvaenen A.C."/>
            <person name="Tozaki T."/>
            <person name="Valberg S.J."/>
            <person name="Vaudin M."/>
            <person name="White J.R."/>
            <person name="Zody M.C."/>
            <person name="Lander E.S."/>
            <person name="Lindblad-Toh K."/>
        </authorList>
    </citation>
    <scope>NUCLEOTIDE SEQUENCE [LARGE SCALE GENOMIC DNA]</scope>
    <source>
        <strain evidence="2 3">Thoroughbred</strain>
    </source>
</reference>
<dbReference type="Pfam" id="PF06189">
    <property type="entry name" value="5-nucleotidase"/>
    <property type="match status" value="1"/>
</dbReference>
<dbReference type="GO" id="GO:0005829">
    <property type="term" value="C:cytosol"/>
    <property type="evidence" value="ECO:0000318"/>
    <property type="project" value="GO_Central"/>
</dbReference>
<reference evidence="2" key="2">
    <citation type="submission" date="2025-08" db="UniProtKB">
        <authorList>
            <consortium name="Ensembl"/>
        </authorList>
    </citation>
    <scope>IDENTIFICATION</scope>
    <source>
        <strain evidence="2">Thoroughbred</strain>
    </source>
</reference>
<proteinExistence type="predicted"/>
<evidence type="ECO:0000256" key="1">
    <source>
        <dbReference type="SAM" id="MobiDB-lite"/>
    </source>
</evidence>
<dbReference type="GO" id="GO:0006204">
    <property type="term" value="P:IMP catabolic process"/>
    <property type="evidence" value="ECO:0007669"/>
    <property type="project" value="Ensembl"/>
</dbReference>
<dbReference type="GO" id="GO:0000287">
    <property type="term" value="F:magnesium ion binding"/>
    <property type="evidence" value="ECO:0007669"/>
    <property type="project" value="Ensembl"/>
</dbReference>
<dbReference type="PANTHER" id="PTHR31367:SF2">
    <property type="entry name" value="CYTOSOLIC 5'-NUCLEOTIDASE 1A"/>
    <property type="match status" value="1"/>
</dbReference>
<protein>
    <submittedName>
        <fullName evidence="2">5'-nucleotidase, cytosolic IA</fullName>
    </submittedName>
</protein>
<reference evidence="2" key="3">
    <citation type="submission" date="2025-09" db="UniProtKB">
        <authorList>
            <consortium name="Ensembl"/>
        </authorList>
    </citation>
    <scope>IDENTIFICATION</scope>
    <source>
        <strain evidence="2">Thoroughbred</strain>
    </source>
</reference>
<name>A0A9L0S8Q7_HORSE</name>
<evidence type="ECO:0000313" key="3">
    <source>
        <dbReference type="Proteomes" id="UP000002281"/>
    </source>
</evidence>
<sequence>MEPGAPREPREPGPGAETAAAPHWEEAKTFYDNLAPKKKPKSPKPQNAVTIAVSSRALFRMEEEQRIYTEQGVEEYVRYQLEHENEPFSPGPAFPFVKALEAVNRRLRELYPDSEDVFDIVLVTNNHAQVGVRLINSINHYDLFIERFCMTGGNSPICYLKAYHTNLYLSADAEKVREAIDEGIAAATIFSPSRDVAVSQSQLRVAFDGDAVLFSDESERIVKAHGLDRFFEHEKAHENKPLAQGPLKGFLEALGRLQKKFYSKGLRLECPIRTYLVTARSAASSGARALKTLRSWGLETDEALFLAGAPKGPLLEKIRPHIFFDDQMFHVAGAQEMGAPSSPLLGENCHCLMSQPPPLLTSLALSRRRAGAPMAGPQEDPEGVSRCLCGGLIARLPGGILAVSKHFVKTAKGITGVGECRGEPGGVCRRAGTLLRAEKGGRATWSLTFVLLRTQPRI</sequence>